<dbReference type="EMBL" id="AP018365">
    <property type="protein sequence ID" value="BBA98138.1"/>
    <property type="molecule type" value="Genomic_DNA"/>
</dbReference>
<reference evidence="2 3" key="3">
    <citation type="journal article" date="2011" name="Nat. Chem. Biol.">
        <title>Reveromycin A biosynthesis uses RevG and RevJ for stereospecific spiroacetal formation.</title>
        <authorList>
            <person name="Takahashi S."/>
            <person name="Toyoda A."/>
            <person name="Sekiyama Y."/>
            <person name="Takagi H."/>
            <person name="Nogawa T."/>
            <person name="Uramoto M."/>
            <person name="Suzuki R."/>
            <person name="Koshino H."/>
            <person name="Kumano T."/>
            <person name="Panthee S."/>
            <person name="Dairi T."/>
            <person name="Ishikawa J."/>
            <person name="Ikeda H."/>
            <person name="Sakaki Y."/>
            <person name="Osada H."/>
        </authorList>
    </citation>
    <scope>NUCLEOTIDE SEQUENCE [LARGE SCALE GENOMIC DNA]</scope>
    <source>
        <strain evidence="2 3">SN-593</strain>
    </source>
</reference>
<dbReference type="KEGG" id="arev:RVR_4205"/>
<protein>
    <recommendedName>
        <fullName evidence="4">Esterase</fullName>
    </recommendedName>
</protein>
<dbReference type="RefSeq" id="WP_202234320.1">
    <property type="nucleotide sequence ID" value="NZ_AP018365.1"/>
</dbReference>
<dbReference type="SUPFAM" id="SSF53474">
    <property type="entry name" value="alpha/beta-Hydrolases"/>
    <property type="match status" value="1"/>
</dbReference>
<feature type="region of interest" description="Disordered" evidence="1">
    <location>
        <begin position="310"/>
        <end position="462"/>
    </location>
</feature>
<reference evidence="2 3" key="1">
    <citation type="journal article" date="2010" name="J. Bacteriol.">
        <title>Biochemical characterization of a novel indole prenyltransferase from Streptomyces sp. SN-593.</title>
        <authorList>
            <person name="Takahashi S."/>
            <person name="Takagi H."/>
            <person name="Toyoda A."/>
            <person name="Uramoto M."/>
            <person name="Nogawa T."/>
            <person name="Ueki M."/>
            <person name="Sakaki Y."/>
            <person name="Osada H."/>
        </authorList>
    </citation>
    <scope>NUCLEOTIDE SEQUENCE [LARGE SCALE GENOMIC DNA]</scope>
    <source>
        <strain evidence="2 3">SN-593</strain>
    </source>
</reference>
<dbReference type="Gene3D" id="3.40.50.1820">
    <property type="entry name" value="alpha/beta hydrolase"/>
    <property type="match status" value="1"/>
</dbReference>
<feature type="compositionally biased region" description="Low complexity" evidence="1">
    <location>
        <begin position="451"/>
        <end position="462"/>
    </location>
</feature>
<dbReference type="AlphaFoldDB" id="A0A7U3USY3"/>
<name>A0A7U3USY3_9ACTN</name>
<accession>A0A7U3USY3</accession>
<reference evidence="2 3" key="2">
    <citation type="journal article" date="2011" name="J. Antibiot.">
        <title>Furaquinocins I and J: novel polyketide isoprenoid hybrid compounds from Streptomyces reveromyceticus SN-593.</title>
        <authorList>
            <person name="Panthee S."/>
            <person name="Takahashi S."/>
            <person name="Takagi H."/>
            <person name="Nogawa T."/>
            <person name="Oowada E."/>
            <person name="Uramoto M."/>
            <person name="Osada H."/>
        </authorList>
    </citation>
    <scope>NUCLEOTIDE SEQUENCE [LARGE SCALE GENOMIC DNA]</scope>
    <source>
        <strain evidence="2 3">SN-593</strain>
    </source>
</reference>
<evidence type="ECO:0000313" key="3">
    <source>
        <dbReference type="Proteomes" id="UP000595703"/>
    </source>
</evidence>
<evidence type="ECO:0008006" key="4">
    <source>
        <dbReference type="Google" id="ProtNLM"/>
    </source>
</evidence>
<feature type="compositionally biased region" description="Low complexity" evidence="1">
    <location>
        <begin position="390"/>
        <end position="400"/>
    </location>
</feature>
<organism evidence="2 3">
    <name type="scientific">Actinacidiphila reveromycinica</name>
    <dbReference type="NCBI Taxonomy" id="659352"/>
    <lineage>
        <taxon>Bacteria</taxon>
        <taxon>Bacillati</taxon>
        <taxon>Actinomycetota</taxon>
        <taxon>Actinomycetes</taxon>
        <taxon>Kitasatosporales</taxon>
        <taxon>Streptomycetaceae</taxon>
        <taxon>Actinacidiphila</taxon>
    </lineage>
</organism>
<feature type="compositionally biased region" description="Pro residues" evidence="1">
    <location>
        <begin position="89"/>
        <end position="108"/>
    </location>
</feature>
<keyword evidence="3" id="KW-1185">Reference proteome</keyword>
<sequence length="462" mass="46788">MADAVLVLLLLLALGATALLAVRALRHWYGQRAGLVYELPVDHRGTLLRAGASGATALLAATVAVPLLHDVGAAPVRTRAVAARAPRPAVVPPSPTGTPEAVPPPPEPRVLGHPAGGTLEELRDGTRVWLPRRYTTPSAADIAYPVVIVHTSSAGSSAGSDLYSAFDGQANRGRANSFLLVAPPRCPTDPAALLAEVAARYRTLTARTAHGVIGFGAQAPCAVREALSHPDRYAAAAGVSGDYPAIARPTGSYPPLLLAASTAETRQRASAVRLRTSLRARGDQVRVFDGGRRPQDLAAQVAAYLTEKLDGPARTPTAHLTPTPGSPFAPGATPTASATVTPGGTPATTPPAGKPASRTPAVSAPATKPPAAHEPAAHQPVARKPAARKPGATPPSTSRPAPAPGTRGGTAAHPSTGTPHSDPAPASRPAPEPTGKATPEPASAPAHRTSPRTASAPSPAAH</sequence>
<reference evidence="2 3" key="4">
    <citation type="journal article" date="2020" name="Sci. Rep.">
        <title>beta-carboline chemical signals induce reveromycin production through a LuxR family regulator in Streptomyces sp. SN-593.</title>
        <authorList>
            <person name="Panthee S."/>
            <person name="Kito N."/>
            <person name="Hayashi T."/>
            <person name="Shimizu T."/>
            <person name="Ishikawa J."/>
            <person name="Hamamoto H."/>
            <person name="Osada H."/>
            <person name="Takahashi S."/>
        </authorList>
    </citation>
    <scope>NUCLEOTIDE SEQUENCE [LARGE SCALE GENOMIC DNA]</scope>
    <source>
        <strain evidence="2 3">SN-593</strain>
    </source>
</reference>
<gene>
    <name evidence="2" type="ORF">RVR_4205</name>
</gene>
<evidence type="ECO:0000313" key="2">
    <source>
        <dbReference type="EMBL" id="BBA98138.1"/>
    </source>
</evidence>
<evidence type="ECO:0000256" key="1">
    <source>
        <dbReference type="SAM" id="MobiDB-lite"/>
    </source>
</evidence>
<feature type="compositionally biased region" description="Low complexity" evidence="1">
    <location>
        <begin position="321"/>
        <end position="347"/>
    </location>
</feature>
<dbReference type="Proteomes" id="UP000595703">
    <property type="component" value="Chromosome"/>
</dbReference>
<feature type="region of interest" description="Disordered" evidence="1">
    <location>
        <begin position="84"/>
        <end position="109"/>
    </location>
</feature>
<dbReference type="InterPro" id="IPR029058">
    <property type="entry name" value="AB_hydrolase_fold"/>
</dbReference>
<feature type="compositionally biased region" description="Low complexity" evidence="1">
    <location>
        <begin position="364"/>
        <end position="382"/>
    </location>
</feature>
<proteinExistence type="predicted"/>